<accession>A0AAX3EKB5</accession>
<name>A0AAX3EKB5_PAEUR</name>
<organism evidence="5 6">
    <name type="scientific">Paenarthrobacter ureafaciens</name>
    <dbReference type="NCBI Taxonomy" id="37931"/>
    <lineage>
        <taxon>Bacteria</taxon>
        <taxon>Bacillati</taxon>
        <taxon>Actinomycetota</taxon>
        <taxon>Actinomycetes</taxon>
        <taxon>Micrococcales</taxon>
        <taxon>Micrococcaceae</taxon>
        <taxon>Paenarthrobacter</taxon>
    </lineage>
</organism>
<proteinExistence type="predicted"/>
<evidence type="ECO:0000256" key="3">
    <source>
        <dbReference type="SAM" id="Phobius"/>
    </source>
</evidence>
<dbReference type="InterPro" id="IPR008984">
    <property type="entry name" value="SMAD_FHA_dom_sf"/>
</dbReference>
<dbReference type="EMBL" id="CP101185">
    <property type="protein sequence ID" value="UYV98434.1"/>
    <property type="molecule type" value="Genomic_DNA"/>
</dbReference>
<keyword evidence="6" id="KW-1185">Reference proteome</keyword>
<dbReference type="Gene3D" id="2.60.200.20">
    <property type="match status" value="1"/>
</dbReference>
<dbReference type="RefSeq" id="WP_083261825.1">
    <property type="nucleotide sequence ID" value="NZ_CP043010.1"/>
</dbReference>
<keyword evidence="3" id="KW-0472">Membrane</keyword>
<evidence type="ECO:0000313" key="6">
    <source>
        <dbReference type="Proteomes" id="UP001163293"/>
    </source>
</evidence>
<dbReference type="Pfam" id="PF00498">
    <property type="entry name" value="FHA"/>
    <property type="match status" value="1"/>
</dbReference>
<keyword evidence="1" id="KW-0597">Phosphoprotein</keyword>
<evidence type="ECO:0000256" key="1">
    <source>
        <dbReference type="ARBA" id="ARBA00022553"/>
    </source>
</evidence>
<reference evidence="5" key="1">
    <citation type="submission" date="2022-07" db="EMBL/GenBank/DDBJ databases">
        <authorList>
            <person name="Wu T."/>
        </authorList>
    </citation>
    <scope>NUCLEOTIDE SEQUENCE</scope>
    <source>
        <strain evidence="5">SD-1</strain>
    </source>
</reference>
<keyword evidence="3" id="KW-0812">Transmembrane</keyword>
<dbReference type="InterPro" id="IPR000253">
    <property type="entry name" value="FHA_dom"/>
</dbReference>
<evidence type="ECO:0000259" key="4">
    <source>
        <dbReference type="PROSITE" id="PS50006"/>
    </source>
</evidence>
<protein>
    <submittedName>
        <fullName evidence="5">FHA domain-containing protein</fullName>
    </submittedName>
</protein>
<evidence type="ECO:0000256" key="2">
    <source>
        <dbReference type="SAM" id="MobiDB-lite"/>
    </source>
</evidence>
<evidence type="ECO:0000313" key="5">
    <source>
        <dbReference type="EMBL" id="UYV98434.1"/>
    </source>
</evidence>
<dbReference type="AlphaFoldDB" id="A0AAX3EKB5"/>
<gene>
    <name evidence="5" type="ORF">NL394_04185</name>
</gene>
<feature type="region of interest" description="Disordered" evidence="2">
    <location>
        <begin position="152"/>
        <end position="171"/>
    </location>
</feature>
<dbReference type="Proteomes" id="UP001163293">
    <property type="component" value="Chromosome"/>
</dbReference>
<sequence>MDAVIGFVIIYGGIACAVGGGFWLFFSNLGRLHGLTPWQAARSYFRKDLAVGPLTLWRINREYRAQMRHSGVIGPSGKPLRVRKITVAMPSEDYRFVQQFSVPEFAKQLADYRHKYALNQGWYGPEDGPVPVAVWPKETLRRLNPVLSYQDARDGTTRPMTADAGLGDEDRTEPVNGMAWVTFNGKQWVLRPEDSPYRLGRAEGNEIRTVHDHISAWHAILRHSGGSWVLEPLKTTNATKVSGQTVTSPTPLGSGAIIMIGQADPIRFDAGTEIINAGK</sequence>
<feature type="transmembrane region" description="Helical" evidence="3">
    <location>
        <begin position="6"/>
        <end position="26"/>
    </location>
</feature>
<keyword evidence="3" id="KW-1133">Transmembrane helix</keyword>
<feature type="domain" description="FHA" evidence="4">
    <location>
        <begin position="197"/>
        <end position="246"/>
    </location>
</feature>
<dbReference type="PROSITE" id="PS50006">
    <property type="entry name" value="FHA_DOMAIN"/>
    <property type="match status" value="1"/>
</dbReference>
<dbReference type="SUPFAM" id="SSF49879">
    <property type="entry name" value="SMAD/FHA domain"/>
    <property type="match status" value="1"/>
</dbReference>
<dbReference type="CDD" id="cd00060">
    <property type="entry name" value="FHA"/>
    <property type="match status" value="1"/>
</dbReference>